<protein>
    <recommendedName>
        <fullName evidence="1">Hemerythrin-like domain-containing protein</fullName>
    </recommendedName>
</protein>
<evidence type="ECO:0000313" key="3">
    <source>
        <dbReference type="Proteomes" id="UP000284842"/>
    </source>
</evidence>
<dbReference type="InterPro" id="IPR012312">
    <property type="entry name" value="Hemerythrin-like"/>
</dbReference>
<proteinExistence type="predicted"/>
<dbReference type="InterPro" id="IPR053206">
    <property type="entry name" value="Dimeric_xanthone_biosynth"/>
</dbReference>
<accession>A0A409VER7</accession>
<dbReference type="PANTHER" id="PTHR38048">
    <property type="entry name" value="EXPRESSED PROTEIN"/>
    <property type="match status" value="1"/>
</dbReference>
<dbReference type="PANTHER" id="PTHR38048:SF1">
    <property type="entry name" value="HEMERYTHRIN-LIKE DOMAIN-CONTAINING PROTEIN"/>
    <property type="match status" value="1"/>
</dbReference>
<dbReference type="CDD" id="cd12108">
    <property type="entry name" value="Hr-like"/>
    <property type="match status" value="1"/>
</dbReference>
<dbReference type="Proteomes" id="UP000284842">
    <property type="component" value="Unassembled WGS sequence"/>
</dbReference>
<evidence type="ECO:0000313" key="2">
    <source>
        <dbReference type="EMBL" id="PPQ63997.1"/>
    </source>
</evidence>
<evidence type="ECO:0000259" key="1">
    <source>
        <dbReference type="Pfam" id="PF01814"/>
    </source>
</evidence>
<dbReference type="EMBL" id="NHTK01006101">
    <property type="protein sequence ID" value="PPQ63997.1"/>
    <property type="molecule type" value="Genomic_DNA"/>
</dbReference>
<reference evidence="2 3" key="1">
    <citation type="journal article" date="2018" name="Evol. Lett.">
        <title>Horizontal gene cluster transfer increased hallucinogenic mushroom diversity.</title>
        <authorList>
            <person name="Reynolds H.T."/>
            <person name="Vijayakumar V."/>
            <person name="Gluck-Thaler E."/>
            <person name="Korotkin H.B."/>
            <person name="Matheny P.B."/>
            <person name="Slot J.C."/>
        </authorList>
    </citation>
    <scope>NUCLEOTIDE SEQUENCE [LARGE SCALE GENOMIC DNA]</scope>
    <source>
        <strain evidence="2 3">2629</strain>
    </source>
</reference>
<organism evidence="2 3">
    <name type="scientific">Panaeolus cyanescens</name>
    <dbReference type="NCBI Taxonomy" id="181874"/>
    <lineage>
        <taxon>Eukaryota</taxon>
        <taxon>Fungi</taxon>
        <taxon>Dikarya</taxon>
        <taxon>Basidiomycota</taxon>
        <taxon>Agaricomycotina</taxon>
        <taxon>Agaricomycetes</taxon>
        <taxon>Agaricomycetidae</taxon>
        <taxon>Agaricales</taxon>
        <taxon>Agaricineae</taxon>
        <taxon>Galeropsidaceae</taxon>
        <taxon>Panaeolus</taxon>
    </lineage>
</organism>
<dbReference type="STRING" id="181874.A0A409VER7"/>
<keyword evidence="3" id="KW-1185">Reference proteome</keyword>
<dbReference type="Gene3D" id="1.20.120.520">
    <property type="entry name" value="nmb1532 protein domain like"/>
    <property type="match status" value="1"/>
</dbReference>
<dbReference type="AlphaFoldDB" id="A0A409VER7"/>
<sequence length="167" mass="19551">MDTDQAEIEMKQWNRLADRMDMFHNMFKDDFNQLYDLADGSFDKLGLGLSGYLQLAQSLINHLTLHHNLEERYIFPSLGEYLPQFSKSVNGAHLQSHHDIHEGLESLGSLVKKWSKDPSHYSPNEMRQCLDGFREVLFHHLDEEVRDLQGENLMKYMTLQDVNRITV</sequence>
<name>A0A409VER7_9AGAR</name>
<dbReference type="OrthoDB" id="10044044at2759"/>
<feature type="domain" description="Hemerythrin-like" evidence="1">
    <location>
        <begin position="17"/>
        <end position="145"/>
    </location>
</feature>
<comment type="caution">
    <text evidence="2">The sequence shown here is derived from an EMBL/GenBank/DDBJ whole genome shotgun (WGS) entry which is preliminary data.</text>
</comment>
<dbReference type="Pfam" id="PF01814">
    <property type="entry name" value="Hemerythrin"/>
    <property type="match status" value="1"/>
</dbReference>
<gene>
    <name evidence="2" type="ORF">CVT24_009426</name>
</gene>
<dbReference type="InParanoid" id="A0A409VER7"/>